<proteinExistence type="predicted"/>
<comment type="caution">
    <text evidence="2">The sequence shown here is derived from an EMBL/GenBank/DDBJ whole genome shotgun (WGS) entry which is preliminary data.</text>
</comment>
<evidence type="ECO:0000256" key="1">
    <source>
        <dbReference type="SAM" id="MobiDB-lite"/>
    </source>
</evidence>
<dbReference type="EMBL" id="JAZGQO010000007">
    <property type="protein sequence ID" value="KAK6181934.1"/>
    <property type="molecule type" value="Genomic_DNA"/>
</dbReference>
<gene>
    <name evidence="2" type="ORF">SNE40_009711</name>
</gene>
<protein>
    <submittedName>
        <fullName evidence="2">Uncharacterized protein</fullName>
    </submittedName>
</protein>
<keyword evidence="3" id="KW-1185">Reference proteome</keyword>
<feature type="compositionally biased region" description="Basic and acidic residues" evidence="1">
    <location>
        <begin position="220"/>
        <end position="236"/>
    </location>
</feature>
<reference evidence="2 3" key="1">
    <citation type="submission" date="2024-01" db="EMBL/GenBank/DDBJ databases">
        <title>The genome of the rayed Mediterranean limpet Patella caerulea (Linnaeus, 1758).</title>
        <authorList>
            <person name="Anh-Thu Weber A."/>
            <person name="Halstead-Nussloch G."/>
        </authorList>
    </citation>
    <scope>NUCLEOTIDE SEQUENCE [LARGE SCALE GENOMIC DNA]</scope>
    <source>
        <strain evidence="2">AATW-2023a</strain>
        <tissue evidence="2">Whole specimen</tissue>
    </source>
</reference>
<feature type="region of interest" description="Disordered" evidence="1">
    <location>
        <begin position="1"/>
        <end position="21"/>
    </location>
</feature>
<evidence type="ECO:0000313" key="2">
    <source>
        <dbReference type="EMBL" id="KAK6181934.1"/>
    </source>
</evidence>
<feature type="region of interest" description="Disordered" evidence="1">
    <location>
        <begin position="302"/>
        <end position="327"/>
    </location>
</feature>
<feature type="compositionally biased region" description="Basic and acidic residues" evidence="1">
    <location>
        <begin position="302"/>
        <end position="320"/>
    </location>
</feature>
<feature type="region of interest" description="Disordered" evidence="1">
    <location>
        <begin position="563"/>
        <end position="587"/>
    </location>
</feature>
<name>A0AAN8PSA2_PATCE</name>
<organism evidence="2 3">
    <name type="scientific">Patella caerulea</name>
    <name type="common">Rayed Mediterranean limpet</name>
    <dbReference type="NCBI Taxonomy" id="87958"/>
    <lineage>
        <taxon>Eukaryota</taxon>
        <taxon>Metazoa</taxon>
        <taxon>Spiralia</taxon>
        <taxon>Lophotrochozoa</taxon>
        <taxon>Mollusca</taxon>
        <taxon>Gastropoda</taxon>
        <taxon>Patellogastropoda</taxon>
        <taxon>Patelloidea</taxon>
        <taxon>Patellidae</taxon>
        <taxon>Patella</taxon>
    </lineage>
</organism>
<dbReference type="Proteomes" id="UP001347796">
    <property type="component" value="Unassembled WGS sequence"/>
</dbReference>
<dbReference type="AlphaFoldDB" id="A0AAN8PSA2"/>
<sequence>MPKTLERYMPESGLETTLEEEAPQLEAVISFEELMKETILPFRENPDNKSRYEPVIEEQGLEIIEKEGFCVLNNENSKKETVKDIQEKTKESTTEFKAKTKEVEMMKEIKDEKAKEGKDVFGLLYSEKKSVEVIKTVSIYDFVEDTECASNYTIEEKMLEKKDTSDYDLDDILKAVLSPDSCKGDRVEEMKSELERERQELERKKIELEKGKNELEELIKQDERLDMKSVQEAEKKVKGKKKDLKEKRDIKRGRPALERSNEESQGANKQMDFMSICSSSSFSSVNMANECTDLIDQIHENKKNETTDSNVKTESKKDLTETSSVISKRSSDIESKDEFDHIEKKKLKKKMKKKIFGENLSDSPEPLAFSDLTKDSSDQYKAEDKKELTVFKFVPKERLIKLTKKSKDLDTKDKNLEVASLVEKKDKYPLFHSEGLENRIKITKFGILDDVETPLGYSSKSPCNSSSIGTSELNNADVIKSHPMYLEEPMVGNVIKQETPGQRKHDITNICTRTELTPEVILMSTADQASNCGAESLCIGGKSIEEAESSAIPSSENSIDIEVTSIKRKNETDNQSPTKKYKRRSSCKNTKYYEKQKIRFTGSDSEDAILNKLPSPPHITCCSPSKHSDMPHPARLCRQSKYNFINLEEGTLLEGEQKIEFITERMKEIRMVYFKLKAEVASIDKRRKRARRKERDNSQLYLENECL</sequence>
<accession>A0AAN8PSA2</accession>
<evidence type="ECO:0000313" key="3">
    <source>
        <dbReference type="Proteomes" id="UP001347796"/>
    </source>
</evidence>
<feature type="region of interest" description="Disordered" evidence="1">
    <location>
        <begin position="220"/>
        <end position="270"/>
    </location>
</feature>